<proteinExistence type="predicted"/>
<organism evidence="1 2">
    <name type="scientific">Pseudomonas taeanensis MS-3</name>
    <dbReference type="NCBI Taxonomy" id="1395571"/>
    <lineage>
        <taxon>Bacteria</taxon>
        <taxon>Pseudomonadati</taxon>
        <taxon>Pseudomonadota</taxon>
        <taxon>Gammaproteobacteria</taxon>
        <taxon>Pseudomonadales</taxon>
        <taxon>Pseudomonadaceae</taxon>
        <taxon>Pseudomonas</taxon>
    </lineage>
</organism>
<dbReference type="AlphaFoldDB" id="A0A0A1YLV3"/>
<dbReference type="STRING" id="1395571.TMS3_0109090"/>
<dbReference type="eggNOG" id="ENOG5033FRE">
    <property type="taxonomic scope" value="Bacteria"/>
</dbReference>
<reference evidence="1 2" key="1">
    <citation type="journal article" date="2014" name="Genome Announc.">
        <title>Draft Genome Sequence of Petroleum Oil-Degrading Marine Bacterium Pseudomonas taeanensis Strain MS-3, Isolated from a Crude Oil-Contaminated Seashore.</title>
        <authorList>
            <person name="Lee S.Y."/>
            <person name="Kim S.H."/>
            <person name="Lee D.G."/>
            <person name="Shin S."/>
            <person name="Yun S.H."/>
            <person name="Choi C.W."/>
            <person name="Chung Y.H."/>
            <person name="Choi J.S."/>
            <person name="Kahng H.Y."/>
            <person name="Kim S.I."/>
        </authorList>
    </citation>
    <scope>NUCLEOTIDE SEQUENCE [LARGE SCALE GENOMIC DNA]</scope>
    <source>
        <strain evidence="1 2">MS-3</strain>
    </source>
</reference>
<name>A0A0A1YLV3_9PSED</name>
<keyword evidence="2" id="KW-1185">Reference proteome</keyword>
<dbReference type="RefSeq" id="WP_025164911.1">
    <property type="nucleotide sequence ID" value="NZ_AWSQ01000002.1"/>
</dbReference>
<comment type="caution">
    <text evidence="1">The sequence shown here is derived from an EMBL/GenBank/DDBJ whole genome shotgun (WGS) entry which is preliminary data.</text>
</comment>
<dbReference type="Proteomes" id="UP000030063">
    <property type="component" value="Unassembled WGS sequence"/>
</dbReference>
<evidence type="ECO:0000313" key="2">
    <source>
        <dbReference type="Proteomes" id="UP000030063"/>
    </source>
</evidence>
<accession>A0A0A1YLV3</accession>
<evidence type="ECO:0000313" key="1">
    <source>
        <dbReference type="EMBL" id="KFX69664.1"/>
    </source>
</evidence>
<dbReference type="EMBL" id="AWSQ01000002">
    <property type="protein sequence ID" value="KFX69664.1"/>
    <property type="molecule type" value="Genomic_DNA"/>
</dbReference>
<gene>
    <name evidence="1" type="ORF">TMS3_0109090</name>
</gene>
<protein>
    <submittedName>
        <fullName evidence="1">Uncharacterized protein</fullName>
    </submittedName>
</protein>
<dbReference type="OrthoDB" id="6897181at2"/>
<sequence length="85" mass="9371">MSADTLTIKLDPQHLALFRRYQAHTSIAPEFYIDELLAKTRPTLQAVVEALDEAAGDPEALAQLFGRKMASLMQPQAEQSDQVSA</sequence>